<feature type="compositionally biased region" description="Basic residues" evidence="1">
    <location>
        <begin position="123"/>
        <end position="140"/>
    </location>
</feature>
<feature type="region of interest" description="Disordered" evidence="1">
    <location>
        <begin position="91"/>
        <end position="140"/>
    </location>
</feature>
<evidence type="ECO:0000313" key="2">
    <source>
        <dbReference type="EMBL" id="PSS18804.1"/>
    </source>
</evidence>
<dbReference type="Proteomes" id="UP000241818">
    <property type="component" value="Unassembled WGS sequence"/>
</dbReference>
<organism evidence="2 3">
    <name type="scientific">Amorphotheca resinae ATCC 22711</name>
    <dbReference type="NCBI Taxonomy" id="857342"/>
    <lineage>
        <taxon>Eukaryota</taxon>
        <taxon>Fungi</taxon>
        <taxon>Dikarya</taxon>
        <taxon>Ascomycota</taxon>
        <taxon>Pezizomycotina</taxon>
        <taxon>Leotiomycetes</taxon>
        <taxon>Helotiales</taxon>
        <taxon>Amorphothecaceae</taxon>
        <taxon>Amorphotheca</taxon>
    </lineage>
</organism>
<dbReference type="GeneID" id="36575637"/>
<proteinExistence type="predicted"/>
<feature type="compositionally biased region" description="Basic residues" evidence="1">
    <location>
        <begin position="50"/>
        <end position="62"/>
    </location>
</feature>
<feature type="region of interest" description="Disordered" evidence="1">
    <location>
        <begin position="29"/>
        <end position="75"/>
    </location>
</feature>
<evidence type="ECO:0000256" key="1">
    <source>
        <dbReference type="SAM" id="MobiDB-lite"/>
    </source>
</evidence>
<keyword evidence="3" id="KW-1185">Reference proteome</keyword>
<reference evidence="2 3" key="1">
    <citation type="journal article" date="2018" name="New Phytol.">
        <title>Comparative genomics and transcriptomics depict ericoid mycorrhizal fungi as versatile saprotrophs and plant mutualists.</title>
        <authorList>
            <person name="Martino E."/>
            <person name="Morin E."/>
            <person name="Grelet G.A."/>
            <person name="Kuo A."/>
            <person name="Kohler A."/>
            <person name="Daghino S."/>
            <person name="Barry K.W."/>
            <person name="Cichocki N."/>
            <person name="Clum A."/>
            <person name="Dockter R.B."/>
            <person name="Hainaut M."/>
            <person name="Kuo R.C."/>
            <person name="LaButti K."/>
            <person name="Lindahl B.D."/>
            <person name="Lindquist E.A."/>
            <person name="Lipzen A."/>
            <person name="Khouja H.R."/>
            <person name="Magnuson J."/>
            <person name="Murat C."/>
            <person name="Ohm R.A."/>
            <person name="Singer S.W."/>
            <person name="Spatafora J.W."/>
            <person name="Wang M."/>
            <person name="Veneault-Fourrey C."/>
            <person name="Henrissat B."/>
            <person name="Grigoriev I.V."/>
            <person name="Martin F.M."/>
            <person name="Perotto S."/>
        </authorList>
    </citation>
    <scope>NUCLEOTIDE SEQUENCE [LARGE SCALE GENOMIC DNA]</scope>
    <source>
        <strain evidence="2 3">ATCC 22711</strain>
    </source>
</reference>
<evidence type="ECO:0000313" key="3">
    <source>
        <dbReference type="Proteomes" id="UP000241818"/>
    </source>
</evidence>
<dbReference type="RefSeq" id="XP_024721156.1">
    <property type="nucleotide sequence ID" value="XM_024867556.1"/>
</dbReference>
<dbReference type="InParanoid" id="A0A2T3B2M2"/>
<name>A0A2T3B2M2_AMORE</name>
<dbReference type="EMBL" id="KZ679011">
    <property type="protein sequence ID" value="PSS18804.1"/>
    <property type="molecule type" value="Genomic_DNA"/>
</dbReference>
<gene>
    <name evidence="2" type="ORF">M430DRAFT_42438</name>
</gene>
<sequence>MDTTTSEKWYMRRTQKKALMQRWRGTPLHQRNGICGGHKSATWRGEHGHQPPHQKRYMRRKQKSADATTHGEVNNGHHYIRKLVYAEDTRAPHGEVNTDTNHHIRRGICGGTKKHQWNPNGRGNKKQKRYMRRKQKASTE</sequence>
<dbReference type="AlphaFoldDB" id="A0A2T3B2M2"/>
<accession>A0A2T3B2M2</accession>
<protein>
    <submittedName>
        <fullName evidence="2">Uncharacterized protein</fullName>
    </submittedName>
</protein>